<sequence length="318" mass="33561">MVTTSSPPRLAIAVMGAGAVGCFHGGMLARAGHSVTLIGRPTHVDAIRTHGLRMQTQWFDEAVALRVSTDASAVAGADVVLFAVKSPDTESAGAAMGPHLAPDALVLCLQNGVDNAERLRSVLPDHAVAAAVVYVATEMAGPGHLRHHGRGELLIEPSPHSTQIAQALAEAGVPTEVSGNVRGALWAKLILNCAYNALSALARLPYGELVQRPGVVDVMRDVVAECKAVAQAEGVTLPPDVDATVRRIPETMPTQFSSTAQDLMRGKPTEIDHLNGHVMQRGEALGVPTPANRVLWTMVKLAEHAFADSRPAEQQPRR</sequence>
<evidence type="ECO:0000256" key="7">
    <source>
        <dbReference type="ARBA" id="ARBA00023002"/>
    </source>
</evidence>
<dbReference type="InterPro" id="IPR013328">
    <property type="entry name" value="6PGD_dom2"/>
</dbReference>
<dbReference type="GO" id="GO:0008677">
    <property type="term" value="F:2-dehydropantoate 2-reductase activity"/>
    <property type="evidence" value="ECO:0007669"/>
    <property type="project" value="UniProtKB-EC"/>
</dbReference>
<dbReference type="Gene3D" id="1.10.1040.10">
    <property type="entry name" value="N-(1-d-carboxylethyl)-l-norvaline Dehydrogenase, domain 2"/>
    <property type="match status" value="1"/>
</dbReference>
<feature type="domain" description="Ketopantoate reductase C-terminal" evidence="12">
    <location>
        <begin position="180"/>
        <end position="302"/>
    </location>
</feature>
<evidence type="ECO:0000259" key="12">
    <source>
        <dbReference type="Pfam" id="PF08546"/>
    </source>
</evidence>
<dbReference type="InterPro" id="IPR036291">
    <property type="entry name" value="NAD(P)-bd_dom_sf"/>
</dbReference>
<evidence type="ECO:0000313" key="13">
    <source>
        <dbReference type="EMBL" id="MDR7151406.1"/>
    </source>
</evidence>
<dbReference type="PANTHER" id="PTHR43765:SF2">
    <property type="entry name" value="2-DEHYDROPANTOATE 2-REDUCTASE"/>
    <property type="match status" value="1"/>
</dbReference>
<dbReference type="InterPro" id="IPR013332">
    <property type="entry name" value="KPR_N"/>
</dbReference>
<feature type="domain" description="Ketopantoate reductase N-terminal" evidence="11">
    <location>
        <begin position="12"/>
        <end position="157"/>
    </location>
</feature>
<dbReference type="PANTHER" id="PTHR43765">
    <property type="entry name" value="2-DEHYDROPANTOATE 2-REDUCTASE-RELATED"/>
    <property type="match status" value="1"/>
</dbReference>
<proteinExistence type="inferred from homology"/>
<gene>
    <name evidence="13" type="ORF">J2W49_003382</name>
</gene>
<dbReference type="InterPro" id="IPR050838">
    <property type="entry name" value="Ketopantoate_reductase"/>
</dbReference>
<comment type="similarity">
    <text evidence="2 10">Belongs to the ketopantoate reductase family.</text>
</comment>
<evidence type="ECO:0000313" key="14">
    <source>
        <dbReference type="Proteomes" id="UP001265700"/>
    </source>
</evidence>
<accession>A0ABU1WQ31</accession>
<evidence type="ECO:0000256" key="5">
    <source>
        <dbReference type="ARBA" id="ARBA00022655"/>
    </source>
</evidence>
<keyword evidence="7 10" id="KW-0560">Oxidoreductase</keyword>
<dbReference type="EMBL" id="JAVDWU010000007">
    <property type="protein sequence ID" value="MDR7151406.1"/>
    <property type="molecule type" value="Genomic_DNA"/>
</dbReference>
<dbReference type="InterPro" id="IPR008927">
    <property type="entry name" value="6-PGluconate_DH-like_C_sf"/>
</dbReference>
<keyword evidence="5 10" id="KW-0566">Pantothenate biosynthesis</keyword>
<reference evidence="13 14" key="1">
    <citation type="submission" date="2023-07" db="EMBL/GenBank/DDBJ databases">
        <title>Sorghum-associated microbial communities from plants grown in Nebraska, USA.</title>
        <authorList>
            <person name="Schachtman D."/>
        </authorList>
    </citation>
    <scope>NUCLEOTIDE SEQUENCE [LARGE SCALE GENOMIC DNA]</scope>
    <source>
        <strain evidence="13 14">4249</strain>
    </source>
</reference>
<evidence type="ECO:0000256" key="10">
    <source>
        <dbReference type="RuleBase" id="RU362068"/>
    </source>
</evidence>
<dbReference type="SUPFAM" id="SSF51735">
    <property type="entry name" value="NAD(P)-binding Rossmann-fold domains"/>
    <property type="match status" value="1"/>
</dbReference>
<evidence type="ECO:0000256" key="2">
    <source>
        <dbReference type="ARBA" id="ARBA00007870"/>
    </source>
</evidence>
<keyword evidence="6 10" id="KW-0521">NADP</keyword>
<name>A0ABU1WQ31_9BURK</name>
<dbReference type="Gene3D" id="3.40.50.720">
    <property type="entry name" value="NAD(P)-binding Rossmann-like Domain"/>
    <property type="match status" value="1"/>
</dbReference>
<dbReference type="Proteomes" id="UP001265700">
    <property type="component" value="Unassembled WGS sequence"/>
</dbReference>
<dbReference type="InterPro" id="IPR013752">
    <property type="entry name" value="KPA_reductase"/>
</dbReference>
<protein>
    <recommendedName>
        <fullName evidence="4 10">2-dehydropantoate 2-reductase</fullName>
        <ecNumber evidence="3 10">1.1.1.169</ecNumber>
    </recommendedName>
    <alternativeName>
        <fullName evidence="8 10">Ketopantoate reductase</fullName>
    </alternativeName>
</protein>
<comment type="caution">
    <text evidence="13">The sequence shown here is derived from an EMBL/GenBank/DDBJ whole genome shotgun (WGS) entry which is preliminary data.</text>
</comment>
<dbReference type="EC" id="1.1.1.169" evidence="3 10"/>
<dbReference type="NCBIfam" id="TIGR00745">
    <property type="entry name" value="apbA_panE"/>
    <property type="match status" value="1"/>
</dbReference>
<comment type="pathway">
    <text evidence="1 10">Cofactor biosynthesis; (R)-pantothenate biosynthesis; (R)-pantoate from 3-methyl-2-oxobutanoate: step 2/2.</text>
</comment>
<dbReference type="RefSeq" id="WP_310318729.1">
    <property type="nucleotide sequence ID" value="NZ_JAVDWU010000007.1"/>
</dbReference>
<dbReference type="Pfam" id="PF08546">
    <property type="entry name" value="ApbA_C"/>
    <property type="match status" value="1"/>
</dbReference>
<dbReference type="Pfam" id="PF02558">
    <property type="entry name" value="ApbA"/>
    <property type="match status" value="1"/>
</dbReference>
<evidence type="ECO:0000256" key="1">
    <source>
        <dbReference type="ARBA" id="ARBA00004994"/>
    </source>
</evidence>
<evidence type="ECO:0000256" key="6">
    <source>
        <dbReference type="ARBA" id="ARBA00022857"/>
    </source>
</evidence>
<evidence type="ECO:0000256" key="3">
    <source>
        <dbReference type="ARBA" id="ARBA00013014"/>
    </source>
</evidence>
<evidence type="ECO:0000256" key="9">
    <source>
        <dbReference type="ARBA" id="ARBA00048793"/>
    </source>
</evidence>
<comment type="function">
    <text evidence="10">Catalyzes the NADPH-dependent reduction of ketopantoate into pantoic acid.</text>
</comment>
<keyword evidence="14" id="KW-1185">Reference proteome</keyword>
<evidence type="ECO:0000256" key="4">
    <source>
        <dbReference type="ARBA" id="ARBA00019465"/>
    </source>
</evidence>
<dbReference type="InterPro" id="IPR003710">
    <property type="entry name" value="ApbA"/>
</dbReference>
<dbReference type="SUPFAM" id="SSF48179">
    <property type="entry name" value="6-phosphogluconate dehydrogenase C-terminal domain-like"/>
    <property type="match status" value="1"/>
</dbReference>
<comment type="catalytic activity">
    <reaction evidence="9 10">
        <text>(R)-pantoate + NADP(+) = 2-dehydropantoate + NADPH + H(+)</text>
        <dbReference type="Rhea" id="RHEA:16233"/>
        <dbReference type="ChEBI" id="CHEBI:11561"/>
        <dbReference type="ChEBI" id="CHEBI:15378"/>
        <dbReference type="ChEBI" id="CHEBI:15980"/>
        <dbReference type="ChEBI" id="CHEBI:57783"/>
        <dbReference type="ChEBI" id="CHEBI:58349"/>
        <dbReference type="EC" id="1.1.1.169"/>
    </reaction>
</comment>
<organism evidence="13 14">
    <name type="scientific">Hydrogenophaga palleronii</name>
    <dbReference type="NCBI Taxonomy" id="65655"/>
    <lineage>
        <taxon>Bacteria</taxon>
        <taxon>Pseudomonadati</taxon>
        <taxon>Pseudomonadota</taxon>
        <taxon>Betaproteobacteria</taxon>
        <taxon>Burkholderiales</taxon>
        <taxon>Comamonadaceae</taxon>
        <taxon>Hydrogenophaga</taxon>
    </lineage>
</organism>
<evidence type="ECO:0000259" key="11">
    <source>
        <dbReference type="Pfam" id="PF02558"/>
    </source>
</evidence>
<evidence type="ECO:0000256" key="8">
    <source>
        <dbReference type="ARBA" id="ARBA00032024"/>
    </source>
</evidence>